<keyword evidence="6 10" id="KW-0547">Nucleotide-binding</keyword>
<dbReference type="Proteomes" id="UP000256774">
    <property type="component" value="Unassembled WGS sequence"/>
</dbReference>
<dbReference type="GO" id="GO:0006400">
    <property type="term" value="P:tRNA modification"/>
    <property type="evidence" value="ECO:0007669"/>
    <property type="project" value="TreeGrafter"/>
</dbReference>
<proteinExistence type="inferred from homology"/>
<dbReference type="EC" id="2.5.1.75" evidence="10"/>
<evidence type="ECO:0000313" key="15">
    <source>
        <dbReference type="Proteomes" id="UP000256774"/>
    </source>
</evidence>
<comment type="similarity">
    <text evidence="3 10 13">Belongs to the IPP transferase family.</text>
</comment>
<organism evidence="14 15">
    <name type="scientific">Paraperlucidibaca baekdonensis</name>
    <dbReference type="NCBI Taxonomy" id="748120"/>
    <lineage>
        <taxon>Bacteria</taxon>
        <taxon>Pseudomonadati</taxon>
        <taxon>Pseudomonadota</taxon>
        <taxon>Gammaproteobacteria</taxon>
        <taxon>Moraxellales</taxon>
        <taxon>Moraxellaceae</taxon>
        <taxon>Paraperlucidibaca</taxon>
    </lineage>
</organism>
<feature type="binding site" evidence="10">
    <location>
        <begin position="18"/>
        <end position="25"/>
    </location>
    <ligand>
        <name>ATP</name>
        <dbReference type="ChEBI" id="CHEBI:30616"/>
    </ligand>
</feature>
<dbReference type="EMBL" id="QUNR01000001">
    <property type="protein sequence ID" value="REH39937.1"/>
    <property type="molecule type" value="Genomic_DNA"/>
</dbReference>
<keyword evidence="8 10" id="KW-0460">Magnesium</keyword>
<evidence type="ECO:0000256" key="3">
    <source>
        <dbReference type="ARBA" id="ARBA00005842"/>
    </source>
</evidence>
<keyword evidence="7 10" id="KW-0067">ATP-binding</keyword>
<feature type="region of interest" description="Interaction with substrate tRNA" evidence="10">
    <location>
        <begin position="167"/>
        <end position="171"/>
    </location>
</feature>
<dbReference type="GO" id="GO:0005524">
    <property type="term" value="F:ATP binding"/>
    <property type="evidence" value="ECO:0007669"/>
    <property type="project" value="UniProtKB-UniRule"/>
</dbReference>
<comment type="cofactor">
    <cofactor evidence="1 10">
        <name>Mg(2+)</name>
        <dbReference type="ChEBI" id="CHEBI:18420"/>
    </cofactor>
</comment>
<dbReference type="SUPFAM" id="SSF52540">
    <property type="entry name" value="P-loop containing nucleoside triphosphate hydrolases"/>
    <property type="match status" value="1"/>
</dbReference>
<protein>
    <recommendedName>
        <fullName evidence="10">tRNA dimethylallyltransferase</fullName>
        <ecNumber evidence="10">2.5.1.75</ecNumber>
    </recommendedName>
    <alternativeName>
        <fullName evidence="10">Dimethylallyl diphosphate:tRNA dimethylallyltransferase</fullName>
        <shortName evidence="10">DMAPP:tRNA dimethylallyltransferase</shortName>
        <shortName evidence="10">DMATase</shortName>
    </alternativeName>
    <alternativeName>
        <fullName evidence="10">Isopentenyl-diphosphate:tRNA isopentenyltransferase</fullName>
        <shortName evidence="10">IPP transferase</shortName>
        <shortName evidence="10">IPPT</shortName>
        <shortName evidence="10">IPTase</shortName>
    </alternativeName>
</protein>
<evidence type="ECO:0000256" key="11">
    <source>
        <dbReference type="RuleBase" id="RU003783"/>
    </source>
</evidence>
<evidence type="ECO:0000256" key="6">
    <source>
        <dbReference type="ARBA" id="ARBA00022741"/>
    </source>
</evidence>
<gene>
    <name evidence="10" type="primary">miaA</name>
    <name evidence="14" type="ORF">DFR26_0132</name>
</gene>
<feature type="site" description="Interaction with substrate tRNA" evidence="10">
    <location>
        <position position="131"/>
    </location>
</feature>
<keyword evidence="15" id="KW-1185">Reference proteome</keyword>
<dbReference type="InterPro" id="IPR018022">
    <property type="entry name" value="IPT"/>
</dbReference>
<dbReference type="Gene3D" id="3.40.50.300">
    <property type="entry name" value="P-loop containing nucleotide triphosphate hydrolases"/>
    <property type="match status" value="1"/>
</dbReference>
<sequence>MSEPSDALKRPPALCLMGPTAAGKTALAIALVEQGIGEIISVDSSLIYRGMDIGTAKPSADELARAPHRLIDIIEPTEAYSAAEFRRDALAAMADISSNGKVPILVGGTMLYFKVLRDGLARLPEADAELRAELLRDAERDGWPALHARLQAVDPAAAARLNPHDSQRLQRALEVWMLTGKTLTQWHAEQPEPMPLPYDMHWLALSPPDRTVLHERIAQRFDAMLAQGFLAEVACLRARGDLAPTMPSMRSVGYRQAWEHLDGHYDRVELRNRGIFATRQLAKRQLTWLRSFTEAIWLDPLAADTQTRVEDLLSRSA</sequence>
<feature type="site" description="Interaction with substrate tRNA" evidence="10">
    <location>
        <position position="109"/>
    </location>
</feature>
<feature type="binding site" evidence="10">
    <location>
        <begin position="20"/>
        <end position="25"/>
    </location>
    <ligand>
        <name>substrate</name>
    </ligand>
</feature>
<dbReference type="Pfam" id="PF01715">
    <property type="entry name" value="IPPT"/>
    <property type="match status" value="1"/>
</dbReference>
<evidence type="ECO:0000256" key="10">
    <source>
        <dbReference type="HAMAP-Rule" id="MF_00185"/>
    </source>
</evidence>
<evidence type="ECO:0000256" key="4">
    <source>
        <dbReference type="ARBA" id="ARBA00022679"/>
    </source>
</evidence>
<dbReference type="RefSeq" id="WP_245952977.1">
    <property type="nucleotide sequence ID" value="NZ_QUNR01000001.1"/>
</dbReference>
<dbReference type="GO" id="GO:0052381">
    <property type="term" value="F:tRNA dimethylallyltransferase activity"/>
    <property type="evidence" value="ECO:0007669"/>
    <property type="project" value="UniProtKB-UniRule"/>
</dbReference>
<evidence type="ECO:0000313" key="14">
    <source>
        <dbReference type="EMBL" id="REH39937.1"/>
    </source>
</evidence>
<evidence type="ECO:0000256" key="13">
    <source>
        <dbReference type="RuleBase" id="RU003785"/>
    </source>
</evidence>
<comment type="caution">
    <text evidence="10">Lacks conserved residue(s) required for the propagation of feature annotation.</text>
</comment>
<feature type="region of interest" description="Interaction with substrate tRNA" evidence="10">
    <location>
        <begin position="43"/>
        <end position="46"/>
    </location>
</feature>
<evidence type="ECO:0000256" key="5">
    <source>
        <dbReference type="ARBA" id="ARBA00022694"/>
    </source>
</evidence>
<keyword evidence="5 10" id="KW-0819">tRNA processing</keyword>
<dbReference type="PANTHER" id="PTHR11088">
    <property type="entry name" value="TRNA DIMETHYLALLYLTRANSFERASE"/>
    <property type="match status" value="1"/>
</dbReference>
<name>A0A3E0H895_9GAMM</name>
<comment type="caution">
    <text evidence="14">The sequence shown here is derived from an EMBL/GenBank/DDBJ whole genome shotgun (WGS) entry which is preliminary data.</text>
</comment>
<evidence type="ECO:0000256" key="2">
    <source>
        <dbReference type="ARBA" id="ARBA00003213"/>
    </source>
</evidence>
<keyword evidence="4 10" id="KW-0808">Transferase</keyword>
<evidence type="ECO:0000256" key="7">
    <source>
        <dbReference type="ARBA" id="ARBA00022840"/>
    </source>
</evidence>
<dbReference type="Gene3D" id="1.10.20.140">
    <property type="match status" value="1"/>
</dbReference>
<comment type="subunit">
    <text evidence="10">Monomer.</text>
</comment>
<dbReference type="PANTHER" id="PTHR11088:SF60">
    <property type="entry name" value="TRNA DIMETHYLALLYLTRANSFERASE"/>
    <property type="match status" value="1"/>
</dbReference>
<dbReference type="InterPro" id="IPR027417">
    <property type="entry name" value="P-loop_NTPase"/>
</dbReference>
<dbReference type="AlphaFoldDB" id="A0A3E0H895"/>
<comment type="catalytic activity">
    <reaction evidence="9 10 11">
        <text>adenosine(37) in tRNA + dimethylallyl diphosphate = N(6)-dimethylallyladenosine(37) in tRNA + diphosphate</text>
        <dbReference type="Rhea" id="RHEA:26482"/>
        <dbReference type="Rhea" id="RHEA-COMP:10162"/>
        <dbReference type="Rhea" id="RHEA-COMP:10375"/>
        <dbReference type="ChEBI" id="CHEBI:33019"/>
        <dbReference type="ChEBI" id="CHEBI:57623"/>
        <dbReference type="ChEBI" id="CHEBI:74411"/>
        <dbReference type="ChEBI" id="CHEBI:74415"/>
        <dbReference type="EC" id="2.5.1.75"/>
    </reaction>
</comment>
<comment type="function">
    <text evidence="2 10 12">Catalyzes the transfer of a dimethylallyl group onto the adenine at position 37 in tRNAs that read codons beginning with uridine, leading to the formation of N6-(dimethylallyl)adenosine (i(6)A).</text>
</comment>
<evidence type="ECO:0000256" key="9">
    <source>
        <dbReference type="ARBA" id="ARBA00049563"/>
    </source>
</evidence>
<evidence type="ECO:0000256" key="1">
    <source>
        <dbReference type="ARBA" id="ARBA00001946"/>
    </source>
</evidence>
<dbReference type="HAMAP" id="MF_00185">
    <property type="entry name" value="IPP_trans"/>
    <property type="match status" value="1"/>
</dbReference>
<evidence type="ECO:0000256" key="12">
    <source>
        <dbReference type="RuleBase" id="RU003784"/>
    </source>
</evidence>
<dbReference type="InterPro" id="IPR039657">
    <property type="entry name" value="Dimethylallyltransferase"/>
</dbReference>
<dbReference type="FunFam" id="1.10.20.140:FF:000001">
    <property type="entry name" value="tRNA dimethylallyltransferase"/>
    <property type="match status" value="1"/>
</dbReference>
<reference evidence="14 15" key="1">
    <citation type="submission" date="2018-08" db="EMBL/GenBank/DDBJ databases">
        <title>Genomic Encyclopedia of Type Strains, Phase IV (KMG-IV): sequencing the most valuable type-strain genomes for metagenomic binning, comparative biology and taxonomic classification.</title>
        <authorList>
            <person name="Goeker M."/>
        </authorList>
    </citation>
    <scope>NUCLEOTIDE SEQUENCE [LARGE SCALE GENOMIC DNA]</scope>
    <source>
        <strain evidence="14 15">DSM 26022</strain>
    </source>
</reference>
<evidence type="ECO:0000256" key="8">
    <source>
        <dbReference type="ARBA" id="ARBA00022842"/>
    </source>
</evidence>
<accession>A0A3E0H895</accession>
<dbReference type="NCBIfam" id="TIGR00174">
    <property type="entry name" value="miaA"/>
    <property type="match status" value="1"/>
</dbReference>